<feature type="transmembrane region" description="Helical" evidence="7">
    <location>
        <begin position="64"/>
        <end position="87"/>
    </location>
</feature>
<evidence type="ECO:0000256" key="4">
    <source>
        <dbReference type="ARBA" id="ARBA00022692"/>
    </source>
</evidence>
<evidence type="ECO:0000256" key="3">
    <source>
        <dbReference type="ARBA" id="ARBA00022448"/>
    </source>
</evidence>
<dbReference type="InterPro" id="IPR050360">
    <property type="entry name" value="MFS_Sugar_Transporters"/>
</dbReference>
<dbReference type="PRINTS" id="PR00171">
    <property type="entry name" value="SUGRTRNSPORT"/>
</dbReference>
<dbReference type="PANTHER" id="PTHR48022:SF7">
    <property type="entry name" value="MAJOR FACILITATOR SUPERFAMILY (MFS) PROFILE DOMAIN-CONTAINING PROTEIN-RELATED"/>
    <property type="match status" value="1"/>
</dbReference>
<keyword evidence="6 7" id="KW-0472">Membrane</keyword>
<dbReference type="Pfam" id="PF00083">
    <property type="entry name" value="Sugar_tr"/>
    <property type="match status" value="1"/>
</dbReference>
<evidence type="ECO:0000256" key="5">
    <source>
        <dbReference type="ARBA" id="ARBA00022989"/>
    </source>
</evidence>
<dbReference type="PANTHER" id="PTHR48022">
    <property type="entry name" value="PLASTIDIC GLUCOSE TRANSPORTER 4"/>
    <property type="match status" value="1"/>
</dbReference>
<gene>
    <name evidence="9" type="ORF">K7432_017748</name>
</gene>
<feature type="transmembrane region" description="Helical" evidence="7">
    <location>
        <begin position="93"/>
        <end position="113"/>
    </location>
</feature>
<keyword evidence="3" id="KW-0813">Transport</keyword>
<keyword evidence="4 7" id="KW-0812">Transmembrane</keyword>
<dbReference type="Proteomes" id="UP001479436">
    <property type="component" value="Unassembled WGS sequence"/>
</dbReference>
<comment type="caution">
    <text evidence="9">The sequence shown here is derived from an EMBL/GenBank/DDBJ whole genome shotgun (WGS) entry which is preliminary data.</text>
</comment>
<reference evidence="9 10" key="1">
    <citation type="submission" date="2023-04" db="EMBL/GenBank/DDBJ databases">
        <title>Genome of Basidiobolus ranarum AG-B5.</title>
        <authorList>
            <person name="Stajich J.E."/>
            <person name="Carter-House D."/>
            <person name="Gryganskyi A."/>
        </authorList>
    </citation>
    <scope>NUCLEOTIDE SEQUENCE [LARGE SCALE GENOMIC DNA]</scope>
    <source>
        <strain evidence="9 10">AG-B5</strain>
    </source>
</reference>
<evidence type="ECO:0000256" key="2">
    <source>
        <dbReference type="ARBA" id="ARBA00010992"/>
    </source>
</evidence>
<dbReference type="SUPFAM" id="SSF103473">
    <property type="entry name" value="MFS general substrate transporter"/>
    <property type="match status" value="1"/>
</dbReference>
<dbReference type="InterPro" id="IPR020846">
    <property type="entry name" value="MFS_dom"/>
</dbReference>
<evidence type="ECO:0000313" key="10">
    <source>
        <dbReference type="Proteomes" id="UP001479436"/>
    </source>
</evidence>
<dbReference type="EMBL" id="JASJQH010004269">
    <property type="protein sequence ID" value="KAK9759371.1"/>
    <property type="molecule type" value="Genomic_DNA"/>
</dbReference>
<dbReference type="InterPro" id="IPR005828">
    <property type="entry name" value="MFS_sugar_transport-like"/>
</dbReference>
<evidence type="ECO:0000256" key="6">
    <source>
        <dbReference type="ARBA" id="ARBA00023136"/>
    </source>
</evidence>
<accession>A0ABR2WCZ8</accession>
<comment type="subcellular location">
    <subcellularLocation>
        <location evidence="1">Membrane</location>
        <topology evidence="1">Multi-pass membrane protein</topology>
    </subcellularLocation>
</comment>
<dbReference type="InterPro" id="IPR003663">
    <property type="entry name" value="Sugar/inositol_transpt"/>
</dbReference>
<keyword evidence="10" id="KW-1185">Reference proteome</keyword>
<dbReference type="InterPro" id="IPR036259">
    <property type="entry name" value="MFS_trans_sf"/>
</dbReference>
<keyword evidence="5 7" id="KW-1133">Transmembrane helix</keyword>
<evidence type="ECO:0000259" key="8">
    <source>
        <dbReference type="PROSITE" id="PS50850"/>
    </source>
</evidence>
<comment type="similarity">
    <text evidence="2">Belongs to the major facilitator superfamily. Sugar transporter (TC 2.A.1.1) family.</text>
</comment>
<sequence>MALAMILVGTLIAIFAPRGFDDKSAGYATIALIYLFVAFFACTWGPIGWIYPSEIYSTRVRAKCMSITTASNWAFNFIIALVVPPLINSISWGLYIIFGACGVLMFIFVYFFVPETKGKSLEQIDHMFGGCSNIEEKIKV</sequence>
<evidence type="ECO:0000256" key="7">
    <source>
        <dbReference type="SAM" id="Phobius"/>
    </source>
</evidence>
<feature type="transmembrane region" description="Helical" evidence="7">
    <location>
        <begin position="31"/>
        <end position="52"/>
    </location>
</feature>
<evidence type="ECO:0000313" key="9">
    <source>
        <dbReference type="EMBL" id="KAK9759371.1"/>
    </source>
</evidence>
<dbReference type="PROSITE" id="PS50850">
    <property type="entry name" value="MFS"/>
    <property type="match status" value="1"/>
</dbReference>
<feature type="domain" description="Major facilitator superfamily (MFS) profile" evidence="8">
    <location>
        <begin position="1"/>
        <end position="117"/>
    </location>
</feature>
<name>A0ABR2WCZ8_9FUNG</name>
<proteinExistence type="inferred from homology"/>
<evidence type="ECO:0000256" key="1">
    <source>
        <dbReference type="ARBA" id="ARBA00004141"/>
    </source>
</evidence>
<organism evidence="9 10">
    <name type="scientific">Basidiobolus ranarum</name>
    <dbReference type="NCBI Taxonomy" id="34480"/>
    <lineage>
        <taxon>Eukaryota</taxon>
        <taxon>Fungi</taxon>
        <taxon>Fungi incertae sedis</taxon>
        <taxon>Zoopagomycota</taxon>
        <taxon>Entomophthoromycotina</taxon>
        <taxon>Basidiobolomycetes</taxon>
        <taxon>Basidiobolales</taxon>
        <taxon>Basidiobolaceae</taxon>
        <taxon>Basidiobolus</taxon>
    </lineage>
</organism>
<dbReference type="Gene3D" id="1.20.1250.20">
    <property type="entry name" value="MFS general substrate transporter like domains"/>
    <property type="match status" value="1"/>
</dbReference>
<protein>
    <recommendedName>
        <fullName evidence="8">Major facilitator superfamily (MFS) profile domain-containing protein</fullName>
    </recommendedName>
</protein>